<dbReference type="EMBL" id="JXQK01000063">
    <property type="protein sequence ID" value="KIP61693.1"/>
    <property type="molecule type" value="Genomic_DNA"/>
</dbReference>
<sequence>MDKTQNHQQHFHSLDDIAARREVLLKGMNKDQKEIGLLWNAMFKPEKKTRQKGFTLSSVLSSSVGIIDGALFAWKIYRKFKR</sequence>
<comment type="caution">
    <text evidence="1">The sequence shown here is derived from an EMBL/GenBank/DDBJ whole genome shotgun (WGS) entry which is preliminary data.</text>
</comment>
<keyword evidence="2" id="KW-1185">Reference proteome</keyword>
<dbReference type="OrthoDB" id="1080645at2"/>
<evidence type="ECO:0000313" key="1">
    <source>
        <dbReference type="EMBL" id="KIP61693.1"/>
    </source>
</evidence>
<name>A0A0D0IV15_9BACT</name>
<accession>A0A0D0IV15</accession>
<reference evidence="1 2" key="1">
    <citation type="submission" date="2015-01" db="EMBL/GenBank/DDBJ databases">
        <title>Comparative genomics of non-oral Prevotella species.</title>
        <authorList>
            <person name="Accetto T."/>
            <person name="Nograsek B."/>
            <person name="Avgustin G."/>
        </authorList>
    </citation>
    <scope>NUCLEOTIDE SEQUENCE [LARGE SCALE GENOMIC DNA]</scope>
    <source>
        <strain evidence="1 2">P5-119</strain>
    </source>
</reference>
<gene>
    <name evidence="1" type="ORF">ST44_08795</name>
</gene>
<dbReference type="Proteomes" id="UP000032046">
    <property type="component" value="Unassembled WGS sequence"/>
</dbReference>
<organism evidence="1 2">
    <name type="scientific">Prevotella pectinovora</name>
    <dbReference type="NCBI Taxonomy" id="1602169"/>
    <lineage>
        <taxon>Bacteria</taxon>
        <taxon>Pseudomonadati</taxon>
        <taxon>Bacteroidota</taxon>
        <taxon>Bacteroidia</taxon>
        <taxon>Bacteroidales</taxon>
        <taxon>Prevotellaceae</taxon>
        <taxon>Prevotella</taxon>
    </lineage>
</organism>
<dbReference type="STRING" id="1602171.ST44_08795"/>
<dbReference type="RefSeq" id="WP_022315858.1">
    <property type="nucleotide sequence ID" value="NZ_JAXESS010000087.1"/>
</dbReference>
<dbReference type="GeneID" id="93483256"/>
<evidence type="ECO:0000313" key="2">
    <source>
        <dbReference type="Proteomes" id="UP000032046"/>
    </source>
</evidence>
<dbReference type="AlphaFoldDB" id="A0A0D0IV15"/>
<proteinExistence type="predicted"/>
<protein>
    <submittedName>
        <fullName evidence="1">Uncharacterized protein</fullName>
    </submittedName>
</protein>